<dbReference type="GO" id="GO:0009307">
    <property type="term" value="P:DNA restriction-modification system"/>
    <property type="evidence" value="ECO:0007669"/>
    <property type="project" value="UniProtKB-KW"/>
</dbReference>
<keyword evidence="3" id="KW-0808">Transferase</keyword>
<reference evidence="10 11" key="1">
    <citation type="submission" date="2019-02" db="EMBL/GenBank/DDBJ databases">
        <title>Genome analysis provides insights into bioremediation potentialities and Haloocin production by Natrinema altunense strain 4.1R isolated from Chott Douz in Tunisian desert.</title>
        <authorList>
            <person name="Najjari A."/>
            <person name="Youssef N."/>
            <person name="Ben Dhia O."/>
            <person name="Ferjani R."/>
            <person name="El Hidri D."/>
            <person name="Ouzari H.I."/>
            <person name="Cherif A."/>
        </authorList>
    </citation>
    <scope>NUCLEOTIDE SEQUENCE [LARGE SCALE GENOMIC DNA]</scope>
    <source>
        <strain evidence="10 11">4.1R</strain>
    </source>
</reference>
<dbReference type="InterPro" id="IPR029063">
    <property type="entry name" value="SAM-dependent_MTases_sf"/>
</dbReference>
<dbReference type="EMBL" id="SHMR01000007">
    <property type="protein sequence ID" value="RZH67183.1"/>
    <property type="molecule type" value="Genomic_DNA"/>
</dbReference>
<dbReference type="EC" id="2.1.1.113" evidence="8"/>
<proteinExistence type="inferred from homology"/>
<evidence type="ECO:0000256" key="5">
    <source>
        <dbReference type="ARBA" id="ARBA00022747"/>
    </source>
</evidence>
<evidence type="ECO:0000256" key="4">
    <source>
        <dbReference type="ARBA" id="ARBA00022691"/>
    </source>
</evidence>
<keyword evidence="5 8" id="KW-0680">Restriction system</keyword>
<dbReference type="GO" id="GO:0032259">
    <property type="term" value="P:methylation"/>
    <property type="evidence" value="ECO:0007669"/>
    <property type="project" value="UniProtKB-KW"/>
</dbReference>
<dbReference type="AlphaFoldDB" id="A0A482XYM2"/>
<dbReference type="Proteomes" id="UP000292704">
    <property type="component" value="Unassembled WGS sequence"/>
</dbReference>
<gene>
    <name evidence="10" type="ORF">ELS17_15665</name>
</gene>
<dbReference type="RefSeq" id="WP_130171412.1">
    <property type="nucleotide sequence ID" value="NZ_SHMR01000007.1"/>
</dbReference>
<evidence type="ECO:0000313" key="11">
    <source>
        <dbReference type="Proteomes" id="UP000292704"/>
    </source>
</evidence>
<evidence type="ECO:0000256" key="2">
    <source>
        <dbReference type="ARBA" id="ARBA00022603"/>
    </source>
</evidence>
<dbReference type="InterPro" id="IPR017985">
    <property type="entry name" value="MeTrfase_CN4_CS"/>
</dbReference>
<evidence type="ECO:0000256" key="7">
    <source>
        <dbReference type="ARBA" id="ARBA00049120"/>
    </source>
</evidence>
<evidence type="ECO:0000259" key="9">
    <source>
        <dbReference type="Pfam" id="PF01555"/>
    </source>
</evidence>
<evidence type="ECO:0000256" key="6">
    <source>
        <dbReference type="ARBA" id="ARBA00023125"/>
    </source>
</evidence>
<dbReference type="GO" id="GO:0008170">
    <property type="term" value="F:N-methyltransferase activity"/>
    <property type="evidence" value="ECO:0007669"/>
    <property type="project" value="InterPro"/>
</dbReference>
<dbReference type="OrthoDB" id="38200at2157"/>
<sequence>MSKPRSVGKGKTVDSDLVQRVSDYTSSWDQAPSNWGHSLHALAPYVGGFPPELAHFFIRKYTKPGDTVLDPFAGGGTTPLEAGLHNRQALASDKFAYAACLSKAKCNPIPDEQFRSYLDSKLEEAAAVSSDIDHLLNNDDLLTFFSEYTLTKLLRLQTVLEGDSSPEAIYLNALVCGILHGPNDRFLSLQTKDTYSGSKNYVERYAERNDLTKPERDLRPRIIDNHELAQESYIPPWLREETSVYQSGSRDLPFESNQADLLVTSPPYLSKLDYTWNNWIRLWWLGVDRKSEQNDLDMTQDLTAYREFIRDSLIEIDRVLKDDSVAVLVVGDVIKRLKNRNEVINIASLIREEATEHTGLEHHNSVIDDYGIDGRSYVTANQTKYEYTDDKRDELATVDRCLVLTKGEPDTSRNPSIDWDVELYKKEYEGDLAE</sequence>
<dbReference type="Gene3D" id="3.40.50.150">
    <property type="entry name" value="Vaccinia Virus protein VP39"/>
    <property type="match status" value="2"/>
</dbReference>
<keyword evidence="4 8" id="KW-0949">S-adenosyl-L-methionine</keyword>
<organism evidence="10 11">
    <name type="scientific">Natrinema altunense</name>
    <dbReference type="NCBI Taxonomy" id="222984"/>
    <lineage>
        <taxon>Archaea</taxon>
        <taxon>Methanobacteriati</taxon>
        <taxon>Methanobacteriota</taxon>
        <taxon>Stenosarchaea group</taxon>
        <taxon>Halobacteria</taxon>
        <taxon>Halobacteriales</taxon>
        <taxon>Natrialbaceae</taxon>
        <taxon>Natrinema</taxon>
    </lineage>
</organism>
<dbReference type="SUPFAM" id="SSF53335">
    <property type="entry name" value="S-adenosyl-L-methionine-dependent methyltransferases"/>
    <property type="match status" value="3"/>
</dbReference>
<dbReference type="Pfam" id="PF01555">
    <property type="entry name" value="N6_N4_Mtase"/>
    <property type="match status" value="1"/>
</dbReference>
<evidence type="ECO:0000313" key="10">
    <source>
        <dbReference type="EMBL" id="RZH67183.1"/>
    </source>
</evidence>
<evidence type="ECO:0000256" key="3">
    <source>
        <dbReference type="ARBA" id="ARBA00022679"/>
    </source>
</evidence>
<evidence type="ECO:0000256" key="8">
    <source>
        <dbReference type="RuleBase" id="RU362026"/>
    </source>
</evidence>
<comment type="catalytic activity">
    <reaction evidence="7 8">
        <text>a 2'-deoxycytidine in DNA + S-adenosyl-L-methionine = an N(4)-methyl-2'-deoxycytidine in DNA + S-adenosyl-L-homocysteine + H(+)</text>
        <dbReference type="Rhea" id="RHEA:16857"/>
        <dbReference type="Rhea" id="RHEA-COMP:11369"/>
        <dbReference type="Rhea" id="RHEA-COMP:13674"/>
        <dbReference type="ChEBI" id="CHEBI:15378"/>
        <dbReference type="ChEBI" id="CHEBI:57856"/>
        <dbReference type="ChEBI" id="CHEBI:59789"/>
        <dbReference type="ChEBI" id="CHEBI:85452"/>
        <dbReference type="ChEBI" id="CHEBI:137933"/>
        <dbReference type="EC" id="2.1.1.113"/>
    </reaction>
</comment>
<feature type="domain" description="DNA methylase N-4/N-6" evidence="9">
    <location>
        <begin position="19"/>
        <end position="91"/>
    </location>
</feature>
<comment type="caution">
    <text evidence="10">The sequence shown here is derived from an EMBL/GenBank/DDBJ whole genome shotgun (WGS) entry which is preliminary data.</text>
</comment>
<name>A0A482XYM2_9EURY</name>
<dbReference type="PRINTS" id="PR00508">
    <property type="entry name" value="S21N4MTFRASE"/>
</dbReference>
<dbReference type="InterPro" id="IPR001091">
    <property type="entry name" value="RM_Methyltransferase"/>
</dbReference>
<dbReference type="InterPro" id="IPR002941">
    <property type="entry name" value="DNA_methylase_N4/N6"/>
</dbReference>
<comment type="similarity">
    <text evidence="1">Belongs to the N(4)/N(6)-methyltransferase family. N(4) subfamily.</text>
</comment>
<dbReference type="GO" id="GO:0015667">
    <property type="term" value="F:site-specific DNA-methyltransferase (cytosine-N4-specific) activity"/>
    <property type="evidence" value="ECO:0007669"/>
    <property type="project" value="UniProtKB-EC"/>
</dbReference>
<keyword evidence="6" id="KW-0238">DNA-binding</keyword>
<protein>
    <recommendedName>
        <fullName evidence="8">Type II methyltransferase</fullName>
        <ecNumber evidence="8">2.1.1.113</ecNumber>
    </recommendedName>
    <alternativeName>
        <fullName evidence="8">N-4 cytosine-specific methyltransferase</fullName>
    </alternativeName>
</protein>
<dbReference type="GO" id="GO:0003677">
    <property type="term" value="F:DNA binding"/>
    <property type="evidence" value="ECO:0007669"/>
    <property type="project" value="UniProtKB-KW"/>
</dbReference>
<keyword evidence="2 8" id="KW-0489">Methyltransferase</keyword>
<accession>A0A482XYM2</accession>
<dbReference type="PROSITE" id="PS00093">
    <property type="entry name" value="N4_MTASE"/>
    <property type="match status" value="1"/>
</dbReference>
<evidence type="ECO:0000256" key="1">
    <source>
        <dbReference type="ARBA" id="ARBA00010203"/>
    </source>
</evidence>